<keyword evidence="3" id="KW-0862">Zinc</keyword>
<evidence type="ECO:0000313" key="7">
    <source>
        <dbReference type="EMBL" id="DBA20405.1"/>
    </source>
</evidence>
<dbReference type="InterPro" id="IPR051435">
    <property type="entry name" value="RING_finger_E3_ubiq-ligases"/>
</dbReference>
<evidence type="ECO:0000313" key="8">
    <source>
        <dbReference type="Proteomes" id="UP001181693"/>
    </source>
</evidence>
<keyword evidence="5" id="KW-1133">Transmembrane helix</keyword>
<comment type="caution">
    <text evidence="7">The sequence shown here is derived from an EMBL/GenBank/DDBJ whole genome shotgun (WGS) entry which is preliminary data.</text>
</comment>
<keyword evidence="8" id="KW-1185">Reference proteome</keyword>
<sequence length="207" mass="22405">MAEEEAPASNPDADGLSECVICFTPYDTLFHLPKILSCGHVFCLECLSRMTVGSTEPETLPCPICRVTTPVSPKKGPPALSTDRNLLTRLNKSLTCPTPSLRFNRKRGLLYVPQTNSVNVSSVSLSVDLGRPPPDRHSPRNWCMLFRSGGCVFYGSIVLIVILTIALILAGVYIFYLLPWRYSGGSSGGMANSTVIPHNSTSGFGNP</sequence>
<dbReference type="GO" id="GO:0061630">
    <property type="term" value="F:ubiquitin protein ligase activity"/>
    <property type="evidence" value="ECO:0007669"/>
    <property type="project" value="TreeGrafter"/>
</dbReference>
<dbReference type="PROSITE" id="PS50089">
    <property type="entry name" value="ZF_RING_2"/>
    <property type="match status" value="1"/>
</dbReference>
<evidence type="ECO:0000256" key="4">
    <source>
        <dbReference type="PROSITE-ProRule" id="PRU00175"/>
    </source>
</evidence>
<dbReference type="Pfam" id="PF14634">
    <property type="entry name" value="zf-RING_5"/>
    <property type="match status" value="1"/>
</dbReference>
<protein>
    <recommendedName>
        <fullName evidence="6">RING-type domain-containing protein</fullName>
    </recommendedName>
</protein>
<dbReference type="SMART" id="SM00184">
    <property type="entry name" value="RING"/>
    <property type="match status" value="1"/>
</dbReference>
<keyword evidence="1" id="KW-0479">Metal-binding</keyword>
<keyword evidence="5" id="KW-0472">Membrane</keyword>
<evidence type="ECO:0000256" key="1">
    <source>
        <dbReference type="ARBA" id="ARBA00022723"/>
    </source>
</evidence>
<dbReference type="Proteomes" id="UP001181693">
    <property type="component" value="Unassembled WGS sequence"/>
</dbReference>
<dbReference type="InterPro" id="IPR017907">
    <property type="entry name" value="Znf_RING_CS"/>
</dbReference>
<reference evidence="7" key="1">
    <citation type="thesis" date="2020" institute="ProQuest LLC" country="789 East Eisenhower Parkway, Ann Arbor, MI, USA">
        <title>Comparative Genomics and Chromosome Evolution.</title>
        <authorList>
            <person name="Mudd A.B."/>
        </authorList>
    </citation>
    <scope>NUCLEOTIDE SEQUENCE</scope>
    <source>
        <strain evidence="7">1538</strain>
        <tissue evidence="7">Blood</tissue>
    </source>
</reference>
<accession>A0AAV3A5U8</accession>
<dbReference type="PANTHER" id="PTHR22791">
    <property type="entry name" value="RING-TYPE DOMAIN-CONTAINING PROTEIN"/>
    <property type="match status" value="1"/>
</dbReference>
<dbReference type="GO" id="GO:0008270">
    <property type="term" value="F:zinc ion binding"/>
    <property type="evidence" value="ECO:0007669"/>
    <property type="project" value="UniProtKB-KW"/>
</dbReference>
<dbReference type="PROSITE" id="PS00518">
    <property type="entry name" value="ZF_RING_1"/>
    <property type="match status" value="1"/>
</dbReference>
<dbReference type="InterPro" id="IPR001841">
    <property type="entry name" value="Znf_RING"/>
</dbReference>
<name>A0AAV3A5U8_PYXAD</name>
<dbReference type="AlphaFoldDB" id="A0AAV3A5U8"/>
<dbReference type="PANTHER" id="PTHR22791:SF1">
    <property type="entry name" value="RING FINGER PROTEIN 225"/>
    <property type="match status" value="1"/>
</dbReference>
<keyword evidence="2 4" id="KW-0863">Zinc-finger</keyword>
<feature type="transmembrane region" description="Helical" evidence="5">
    <location>
        <begin position="153"/>
        <end position="178"/>
    </location>
</feature>
<dbReference type="InterPro" id="IPR013083">
    <property type="entry name" value="Znf_RING/FYVE/PHD"/>
</dbReference>
<evidence type="ECO:0000256" key="5">
    <source>
        <dbReference type="SAM" id="Phobius"/>
    </source>
</evidence>
<dbReference type="SUPFAM" id="SSF57850">
    <property type="entry name" value="RING/U-box"/>
    <property type="match status" value="1"/>
</dbReference>
<organism evidence="7 8">
    <name type="scientific">Pyxicephalus adspersus</name>
    <name type="common">African bullfrog</name>
    <dbReference type="NCBI Taxonomy" id="30357"/>
    <lineage>
        <taxon>Eukaryota</taxon>
        <taxon>Metazoa</taxon>
        <taxon>Chordata</taxon>
        <taxon>Craniata</taxon>
        <taxon>Vertebrata</taxon>
        <taxon>Euteleostomi</taxon>
        <taxon>Amphibia</taxon>
        <taxon>Batrachia</taxon>
        <taxon>Anura</taxon>
        <taxon>Neobatrachia</taxon>
        <taxon>Ranoidea</taxon>
        <taxon>Pyxicephalidae</taxon>
        <taxon>Pyxicephalinae</taxon>
        <taxon>Pyxicephalus</taxon>
    </lineage>
</organism>
<evidence type="ECO:0000256" key="3">
    <source>
        <dbReference type="ARBA" id="ARBA00022833"/>
    </source>
</evidence>
<evidence type="ECO:0000256" key="2">
    <source>
        <dbReference type="ARBA" id="ARBA00022771"/>
    </source>
</evidence>
<evidence type="ECO:0000259" key="6">
    <source>
        <dbReference type="PROSITE" id="PS50089"/>
    </source>
</evidence>
<gene>
    <name evidence="7" type="ORF">GDO54_017191</name>
</gene>
<feature type="domain" description="RING-type" evidence="6">
    <location>
        <begin position="19"/>
        <end position="66"/>
    </location>
</feature>
<dbReference type="EMBL" id="DYDO01000007">
    <property type="protein sequence ID" value="DBA20405.1"/>
    <property type="molecule type" value="Genomic_DNA"/>
</dbReference>
<dbReference type="GO" id="GO:0016567">
    <property type="term" value="P:protein ubiquitination"/>
    <property type="evidence" value="ECO:0007669"/>
    <property type="project" value="TreeGrafter"/>
</dbReference>
<proteinExistence type="predicted"/>
<dbReference type="Gene3D" id="3.30.40.10">
    <property type="entry name" value="Zinc/RING finger domain, C3HC4 (zinc finger)"/>
    <property type="match status" value="1"/>
</dbReference>
<keyword evidence="5" id="KW-0812">Transmembrane</keyword>